<dbReference type="InterPro" id="IPR004036">
    <property type="entry name" value="Endonuclease-III-like_CS2"/>
</dbReference>
<keyword evidence="7 12" id="KW-0411">Iron-sulfur</keyword>
<feature type="binding site" evidence="12">
    <location>
        <position position="191"/>
    </location>
    <ligand>
        <name>[4Fe-4S] cluster</name>
        <dbReference type="ChEBI" id="CHEBI:49883"/>
    </ligand>
</feature>
<dbReference type="InterPro" id="IPR005759">
    <property type="entry name" value="Nth"/>
</dbReference>
<protein>
    <recommendedName>
        <fullName evidence="12">Endonuclease III</fullName>
        <ecNumber evidence="12">4.2.99.18</ecNumber>
    </recommendedName>
    <alternativeName>
        <fullName evidence="12">DNA-(apurinic or apyrimidinic site) lyase</fullName>
    </alternativeName>
</protein>
<dbReference type="NCBIfam" id="TIGR01083">
    <property type="entry name" value="nth"/>
    <property type="match status" value="1"/>
</dbReference>
<evidence type="ECO:0000256" key="7">
    <source>
        <dbReference type="ARBA" id="ARBA00023014"/>
    </source>
</evidence>
<dbReference type="EC" id="4.2.99.18" evidence="12"/>
<comment type="cofactor">
    <cofactor evidence="12">
        <name>[4Fe-4S] cluster</name>
        <dbReference type="ChEBI" id="CHEBI:49883"/>
    </cofactor>
    <text evidence="12">Binds 1 [4Fe-4S] cluster.</text>
</comment>
<dbReference type="GO" id="GO:0140078">
    <property type="term" value="F:class I DNA-(apurinic or apyrimidinic site) endonuclease activity"/>
    <property type="evidence" value="ECO:0007669"/>
    <property type="project" value="UniProtKB-EC"/>
</dbReference>
<dbReference type="InterPro" id="IPR023170">
    <property type="entry name" value="HhH_base_excis_C"/>
</dbReference>
<reference evidence="14" key="2">
    <citation type="journal article" date="2021" name="PeerJ">
        <title>Extensive microbial diversity within the chicken gut microbiome revealed by metagenomics and culture.</title>
        <authorList>
            <person name="Gilroy R."/>
            <person name="Ravi A."/>
            <person name="Getino M."/>
            <person name="Pursley I."/>
            <person name="Horton D.L."/>
            <person name="Alikhan N.F."/>
            <person name="Baker D."/>
            <person name="Gharbi K."/>
            <person name="Hall N."/>
            <person name="Watson M."/>
            <person name="Adriaenssens E.M."/>
            <person name="Foster-Nyarko E."/>
            <person name="Jarju S."/>
            <person name="Secka A."/>
            <person name="Antonio M."/>
            <person name="Oren A."/>
            <person name="Chaudhuri R.R."/>
            <person name="La Ragione R."/>
            <person name="Hildebrand F."/>
            <person name="Pallen M.J."/>
        </authorList>
    </citation>
    <scope>NUCLEOTIDE SEQUENCE</scope>
    <source>
        <strain evidence="14">517</strain>
    </source>
</reference>
<keyword evidence="14" id="KW-0255">Endonuclease</keyword>
<keyword evidence="6 12" id="KW-0408">Iron</keyword>
<dbReference type="PROSITE" id="PS01155">
    <property type="entry name" value="ENDONUCLEASE_III_2"/>
    <property type="match status" value="1"/>
</dbReference>
<evidence type="ECO:0000259" key="13">
    <source>
        <dbReference type="SMART" id="SM00478"/>
    </source>
</evidence>
<feature type="binding site" evidence="12">
    <location>
        <position position="194"/>
    </location>
    <ligand>
        <name>[4Fe-4S] cluster</name>
        <dbReference type="ChEBI" id="CHEBI:49883"/>
    </ligand>
</feature>
<keyword evidence="5 12" id="KW-0378">Hydrolase</keyword>
<feature type="binding site" evidence="12">
    <location>
        <position position="200"/>
    </location>
    <ligand>
        <name>[4Fe-4S] cluster</name>
        <dbReference type="ChEBI" id="CHEBI:49883"/>
    </ligand>
</feature>
<keyword evidence="11 12" id="KW-0326">Glycosidase</keyword>
<name>A0A940DJ33_9FIRM</name>
<evidence type="ECO:0000256" key="12">
    <source>
        <dbReference type="HAMAP-Rule" id="MF_00942"/>
    </source>
</evidence>
<evidence type="ECO:0000256" key="9">
    <source>
        <dbReference type="ARBA" id="ARBA00023204"/>
    </source>
</evidence>
<evidence type="ECO:0000256" key="3">
    <source>
        <dbReference type="ARBA" id="ARBA00022723"/>
    </source>
</evidence>
<evidence type="ECO:0000256" key="6">
    <source>
        <dbReference type="ARBA" id="ARBA00023004"/>
    </source>
</evidence>
<dbReference type="GO" id="GO:0003677">
    <property type="term" value="F:DNA binding"/>
    <property type="evidence" value="ECO:0007669"/>
    <property type="project" value="UniProtKB-UniRule"/>
</dbReference>
<evidence type="ECO:0000256" key="8">
    <source>
        <dbReference type="ARBA" id="ARBA00023125"/>
    </source>
</evidence>
<gene>
    <name evidence="12 14" type="primary">nth</name>
    <name evidence="14" type="ORF">IAB16_06420</name>
</gene>
<dbReference type="HAMAP" id="MF_00942">
    <property type="entry name" value="Nth"/>
    <property type="match status" value="1"/>
</dbReference>
<comment type="function">
    <text evidence="12">DNA repair enzyme that has both DNA N-glycosylase activity and AP-lyase activity. The DNA N-glycosylase activity releases various damaged pyrimidines from DNA by cleaving the N-glycosidic bond, leaving an AP (apurinic/apyrimidinic) site. The AP-lyase activity cleaves the phosphodiester bond 3' to the AP site by a beta-elimination, leaving a 3'-terminal unsaturated sugar and a product with a terminal 5'-phosphate.</text>
</comment>
<dbReference type="GO" id="GO:0046872">
    <property type="term" value="F:metal ion binding"/>
    <property type="evidence" value="ECO:0007669"/>
    <property type="project" value="UniProtKB-KW"/>
</dbReference>
<evidence type="ECO:0000256" key="1">
    <source>
        <dbReference type="ARBA" id="ARBA00008343"/>
    </source>
</evidence>
<dbReference type="AlphaFoldDB" id="A0A940DJ33"/>
<keyword evidence="4 12" id="KW-0227">DNA damage</keyword>
<dbReference type="Gene3D" id="1.10.340.30">
    <property type="entry name" value="Hypothetical protein, domain 2"/>
    <property type="match status" value="1"/>
</dbReference>
<dbReference type="Proteomes" id="UP000727857">
    <property type="component" value="Unassembled WGS sequence"/>
</dbReference>
<dbReference type="GO" id="GO:0006285">
    <property type="term" value="P:base-excision repair, AP site formation"/>
    <property type="evidence" value="ECO:0007669"/>
    <property type="project" value="TreeGrafter"/>
</dbReference>
<dbReference type="InterPro" id="IPR003265">
    <property type="entry name" value="HhH-GPD_domain"/>
</dbReference>
<comment type="similarity">
    <text evidence="1 12">Belongs to the Nth/MutY family.</text>
</comment>
<dbReference type="CDD" id="cd00056">
    <property type="entry name" value="ENDO3c"/>
    <property type="match status" value="1"/>
</dbReference>
<dbReference type="Pfam" id="PF10576">
    <property type="entry name" value="EndIII_4Fe-2S"/>
    <property type="match status" value="1"/>
</dbReference>
<evidence type="ECO:0000256" key="2">
    <source>
        <dbReference type="ARBA" id="ARBA00022485"/>
    </source>
</evidence>
<dbReference type="SMART" id="SM00525">
    <property type="entry name" value="FES"/>
    <property type="match status" value="1"/>
</dbReference>
<keyword evidence="8 12" id="KW-0238">DNA-binding</keyword>
<reference evidence="14" key="1">
    <citation type="submission" date="2020-10" db="EMBL/GenBank/DDBJ databases">
        <authorList>
            <person name="Gilroy R."/>
        </authorList>
    </citation>
    <scope>NUCLEOTIDE SEQUENCE</scope>
    <source>
        <strain evidence="14">517</strain>
    </source>
</reference>
<evidence type="ECO:0000256" key="11">
    <source>
        <dbReference type="ARBA" id="ARBA00023295"/>
    </source>
</evidence>
<dbReference type="InterPro" id="IPR004035">
    <property type="entry name" value="Endouclease-III_FeS-bd_BS"/>
</dbReference>
<dbReference type="FunFam" id="1.10.340.30:FF:000001">
    <property type="entry name" value="Endonuclease III"/>
    <property type="match status" value="1"/>
</dbReference>
<dbReference type="InterPro" id="IPR003651">
    <property type="entry name" value="Endonuclease3_FeS-loop_motif"/>
</dbReference>
<proteinExistence type="inferred from homology"/>
<keyword evidence="10 12" id="KW-0456">Lyase</keyword>
<comment type="catalytic activity">
    <reaction evidence="12">
        <text>2'-deoxyribonucleotide-(2'-deoxyribose 5'-phosphate)-2'-deoxyribonucleotide-DNA = a 3'-end 2'-deoxyribonucleotide-(2,3-dehydro-2,3-deoxyribose 5'-phosphate)-DNA + a 5'-end 5'-phospho-2'-deoxyribonucleoside-DNA + H(+)</text>
        <dbReference type="Rhea" id="RHEA:66592"/>
        <dbReference type="Rhea" id="RHEA-COMP:13180"/>
        <dbReference type="Rhea" id="RHEA-COMP:16897"/>
        <dbReference type="Rhea" id="RHEA-COMP:17067"/>
        <dbReference type="ChEBI" id="CHEBI:15378"/>
        <dbReference type="ChEBI" id="CHEBI:136412"/>
        <dbReference type="ChEBI" id="CHEBI:157695"/>
        <dbReference type="ChEBI" id="CHEBI:167181"/>
        <dbReference type="EC" id="4.2.99.18"/>
    </reaction>
</comment>
<dbReference type="FunFam" id="1.10.1670.10:FF:000001">
    <property type="entry name" value="Endonuclease III"/>
    <property type="match status" value="1"/>
</dbReference>
<keyword evidence="9 12" id="KW-0234">DNA repair</keyword>
<feature type="binding site" evidence="12">
    <location>
        <position position="184"/>
    </location>
    <ligand>
        <name>[4Fe-4S] cluster</name>
        <dbReference type="ChEBI" id="CHEBI:49883"/>
    </ligand>
</feature>
<evidence type="ECO:0000256" key="4">
    <source>
        <dbReference type="ARBA" id="ARBA00022763"/>
    </source>
</evidence>
<feature type="domain" description="HhH-GPD" evidence="13">
    <location>
        <begin position="35"/>
        <end position="182"/>
    </location>
</feature>
<keyword evidence="3 12" id="KW-0479">Metal-binding</keyword>
<evidence type="ECO:0000256" key="10">
    <source>
        <dbReference type="ARBA" id="ARBA00023239"/>
    </source>
</evidence>
<dbReference type="InterPro" id="IPR011257">
    <property type="entry name" value="DNA_glycosylase"/>
</dbReference>
<evidence type="ECO:0000313" key="15">
    <source>
        <dbReference type="Proteomes" id="UP000727857"/>
    </source>
</evidence>
<dbReference type="Gene3D" id="1.10.1670.10">
    <property type="entry name" value="Helix-hairpin-Helix base-excision DNA repair enzymes (C-terminal)"/>
    <property type="match status" value="1"/>
</dbReference>
<dbReference type="GO" id="GO:0051539">
    <property type="term" value="F:4 iron, 4 sulfur cluster binding"/>
    <property type="evidence" value="ECO:0007669"/>
    <property type="project" value="UniProtKB-UniRule"/>
</dbReference>
<keyword evidence="2 12" id="KW-0004">4Fe-4S</keyword>
<dbReference type="PANTHER" id="PTHR10359">
    <property type="entry name" value="A/G-SPECIFIC ADENINE GLYCOSYLASE/ENDONUCLEASE III"/>
    <property type="match status" value="1"/>
</dbReference>
<organism evidence="14 15">
    <name type="scientific">Candidatus Stercoripulliclostridium pullicola</name>
    <dbReference type="NCBI Taxonomy" id="2840953"/>
    <lineage>
        <taxon>Bacteria</taxon>
        <taxon>Bacillati</taxon>
        <taxon>Bacillota</taxon>
        <taxon>Clostridia</taxon>
        <taxon>Eubacteriales</taxon>
        <taxon>Candidatus Stercoripulliclostridium</taxon>
    </lineage>
</organism>
<sequence length="224" mass="25316">MNYADVYLKLKEMHPNAGCELNYSTPFELLVAVILSAQCTDKRVNIVTDKLFKVYNTPEQFARLTVEELKPYIFSTGFYNNKAKNIIAASREIVEKYSGEVPREMDKLVALAGVGRKTASVVMTVAYDEPAMPVDTHVFRVSRRIGIASGNTVEKVERELCKAYPAEQWNTLHHTLIFHGRYVCKAQKPACGECKLKGICLYSIGKDKETEEAKDVSRRCDDIH</sequence>
<dbReference type="SMART" id="SM00478">
    <property type="entry name" value="ENDO3c"/>
    <property type="match status" value="1"/>
</dbReference>
<keyword evidence="14" id="KW-0540">Nuclease</keyword>
<dbReference type="Pfam" id="PF00730">
    <property type="entry name" value="HhH-GPD"/>
    <property type="match status" value="1"/>
</dbReference>
<dbReference type="GO" id="GO:0019104">
    <property type="term" value="F:DNA N-glycosylase activity"/>
    <property type="evidence" value="ECO:0007669"/>
    <property type="project" value="UniProtKB-UniRule"/>
</dbReference>
<dbReference type="SUPFAM" id="SSF48150">
    <property type="entry name" value="DNA-glycosylase"/>
    <property type="match status" value="1"/>
</dbReference>
<evidence type="ECO:0000313" key="14">
    <source>
        <dbReference type="EMBL" id="MBO8424638.1"/>
    </source>
</evidence>
<evidence type="ECO:0000256" key="5">
    <source>
        <dbReference type="ARBA" id="ARBA00022801"/>
    </source>
</evidence>
<comment type="caution">
    <text evidence="14">The sequence shown here is derived from an EMBL/GenBank/DDBJ whole genome shotgun (WGS) entry which is preliminary data.</text>
</comment>
<accession>A0A940DJ33</accession>
<dbReference type="EMBL" id="JADINF010000161">
    <property type="protein sequence ID" value="MBO8424638.1"/>
    <property type="molecule type" value="Genomic_DNA"/>
</dbReference>
<dbReference type="PROSITE" id="PS00764">
    <property type="entry name" value="ENDONUCLEASE_III_1"/>
    <property type="match status" value="1"/>
</dbReference>
<dbReference type="PANTHER" id="PTHR10359:SF18">
    <property type="entry name" value="ENDONUCLEASE III"/>
    <property type="match status" value="1"/>
</dbReference>
<dbReference type="PIRSF" id="PIRSF001435">
    <property type="entry name" value="Nth"/>
    <property type="match status" value="1"/>
</dbReference>